<dbReference type="EMBL" id="HBIB01049014">
    <property type="protein sequence ID" value="CAE0269941.1"/>
    <property type="molecule type" value="Transcribed_RNA"/>
</dbReference>
<feature type="compositionally biased region" description="Acidic residues" evidence="1">
    <location>
        <begin position="135"/>
        <end position="152"/>
    </location>
</feature>
<organism evidence="2">
    <name type="scientific">Palpitomonas bilix</name>
    <dbReference type="NCBI Taxonomy" id="652834"/>
    <lineage>
        <taxon>Eukaryota</taxon>
        <taxon>Eukaryota incertae sedis</taxon>
    </lineage>
</organism>
<proteinExistence type="predicted"/>
<name>A0A7S3GLD9_9EUKA</name>
<feature type="region of interest" description="Disordered" evidence="1">
    <location>
        <begin position="131"/>
        <end position="152"/>
    </location>
</feature>
<accession>A0A7S3GLD9</accession>
<gene>
    <name evidence="2" type="ORF">PBIL07802_LOCUS32294</name>
</gene>
<evidence type="ECO:0000256" key="1">
    <source>
        <dbReference type="SAM" id="MobiDB-lite"/>
    </source>
</evidence>
<evidence type="ECO:0000313" key="2">
    <source>
        <dbReference type="EMBL" id="CAE0269941.1"/>
    </source>
</evidence>
<dbReference type="AlphaFoldDB" id="A0A7S3GLD9"/>
<sequence length="152" mass="17582">MHIWRRSLRIINIDREKYPRCTFQISAEMIWCLQRDTKLTPAVLGRMHWPLLIESIAAYLGKAVRIFEERQQPEHQRIINEIQDLGAFIADATEKLGKKLTLADSMKERPFLTQAEADAFGEEIEEILQKYELGETSEEVEEGGETSESDDS</sequence>
<reference evidence="2" key="1">
    <citation type="submission" date="2021-01" db="EMBL/GenBank/DDBJ databases">
        <authorList>
            <person name="Corre E."/>
            <person name="Pelletier E."/>
            <person name="Niang G."/>
            <person name="Scheremetjew M."/>
            <person name="Finn R."/>
            <person name="Kale V."/>
            <person name="Holt S."/>
            <person name="Cochrane G."/>
            <person name="Meng A."/>
            <person name="Brown T."/>
            <person name="Cohen L."/>
        </authorList>
    </citation>
    <scope>NUCLEOTIDE SEQUENCE</scope>
    <source>
        <strain evidence="2">NIES-2562</strain>
    </source>
</reference>
<protein>
    <submittedName>
        <fullName evidence="2">Uncharacterized protein</fullName>
    </submittedName>
</protein>